<gene>
    <name evidence="2" type="ORF">GM668_21370</name>
</gene>
<comment type="caution">
    <text evidence="2">The sequence shown here is derived from an EMBL/GenBank/DDBJ whole genome shotgun (WGS) entry which is preliminary data.</text>
</comment>
<evidence type="ECO:0000313" key="3">
    <source>
        <dbReference type="Proteomes" id="UP000484015"/>
    </source>
</evidence>
<keyword evidence="1" id="KW-0732">Signal</keyword>
<accession>A0A6L6Q533</accession>
<sequence>MADANSAAPAGAGLLRRLLTATLAAAALAAQVDSNVSESDIGQDAAVLQLVRDDGMTACCASVSSMMASGWRTAI</sequence>
<reference evidence="2 3" key="1">
    <citation type="submission" date="2019-11" db="EMBL/GenBank/DDBJ databases">
        <title>Type strains purchased from KCTC, JCM and DSMZ.</title>
        <authorList>
            <person name="Lu H."/>
        </authorList>
    </citation>
    <scope>NUCLEOTIDE SEQUENCE [LARGE SCALE GENOMIC DNA]</scope>
    <source>
        <strain evidence="2 3">KCTC 42409</strain>
    </source>
</reference>
<dbReference type="EMBL" id="WNLA01000016">
    <property type="protein sequence ID" value="MTW04626.1"/>
    <property type="molecule type" value="Genomic_DNA"/>
</dbReference>
<dbReference type="AlphaFoldDB" id="A0A6L6Q533"/>
<keyword evidence="3" id="KW-1185">Reference proteome</keyword>
<feature type="signal peptide" evidence="1">
    <location>
        <begin position="1"/>
        <end position="29"/>
    </location>
</feature>
<proteinExistence type="predicted"/>
<dbReference type="RefSeq" id="WP_155440978.1">
    <property type="nucleotide sequence ID" value="NZ_WNLA01000016.1"/>
</dbReference>
<protein>
    <submittedName>
        <fullName evidence="2">Uncharacterized protein</fullName>
    </submittedName>
</protein>
<organism evidence="2 3">
    <name type="scientific">Pseudoduganella ginsengisoli</name>
    <dbReference type="NCBI Taxonomy" id="1462440"/>
    <lineage>
        <taxon>Bacteria</taxon>
        <taxon>Pseudomonadati</taxon>
        <taxon>Pseudomonadota</taxon>
        <taxon>Betaproteobacteria</taxon>
        <taxon>Burkholderiales</taxon>
        <taxon>Oxalobacteraceae</taxon>
        <taxon>Telluria group</taxon>
        <taxon>Pseudoduganella</taxon>
    </lineage>
</organism>
<dbReference type="Proteomes" id="UP000484015">
    <property type="component" value="Unassembled WGS sequence"/>
</dbReference>
<evidence type="ECO:0000256" key="1">
    <source>
        <dbReference type="SAM" id="SignalP"/>
    </source>
</evidence>
<evidence type="ECO:0000313" key="2">
    <source>
        <dbReference type="EMBL" id="MTW04626.1"/>
    </source>
</evidence>
<feature type="chain" id="PRO_5026716938" evidence="1">
    <location>
        <begin position="30"/>
        <end position="75"/>
    </location>
</feature>
<name>A0A6L6Q533_9BURK</name>